<dbReference type="Proteomes" id="UP000010408">
    <property type="component" value="Unassembled WGS sequence"/>
</dbReference>
<name>L1NEA1_9PORP</name>
<dbReference type="HOGENOM" id="CLU_3274308_0_0_10"/>
<reference evidence="1 2" key="1">
    <citation type="submission" date="2012-05" db="EMBL/GenBank/DDBJ databases">
        <authorList>
            <person name="Weinstock G."/>
            <person name="Sodergren E."/>
            <person name="Lobos E.A."/>
            <person name="Fulton L."/>
            <person name="Fulton R."/>
            <person name="Courtney L."/>
            <person name="Fronick C."/>
            <person name="O'Laughlin M."/>
            <person name="Godfrey J."/>
            <person name="Wilson R.M."/>
            <person name="Miner T."/>
            <person name="Farmer C."/>
            <person name="Delehaunty K."/>
            <person name="Cordes M."/>
            <person name="Minx P."/>
            <person name="Tomlinson C."/>
            <person name="Chen J."/>
            <person name="Wollam A."/>
            <person name="Pepin K.H."/>
            <person name="Bhonagiri V."/>
            <person name="Zhang X."/>
            <person name="Suruliraj S."/>
            <person name="Warren W."/>
            <person name="Mitreva M."/>
            <person name="Mardis E.R."/>
            <person name="Wilson R.K."/>
        </authorList>
    </citation>
    <scope>NUCLEOTIDE SEQUENCE [LARGE SCALE GENOMIC DNA]</scope>
    <source>
        <strain evidence="1 2">F0037</strain>
    </source>
</reference>
<sequence length="41" mass="4814">MEFPSALLRESFPHRDKVKPWGCDLARGPLYPHRLSSLLYE</sequence>
<organism evidence="1 2">
    <name type="scientific">Porphyromonas catoniae F0037</name>
    <dbReference type="NCBI Taxonomy" id="1127696"/>
    <lineage>
        <taxon>Bacteria</taxon>
        <taxon>Pseudomonadati</taxon>
        <taxon>Bacteroidota</taxon>
        <taxon>Bacteroidia</taxon>
        <taxon>Bacteroidales</taxon>
        <taxon>Porphyromonadaceae</taxon>
        <taxon>Porphyromonas</taxon>
    </lineage>
</organism>
<comment type="caution">
    <text evidence="1">The sequence shown here is derived from an EMBL/GenBank/DDBJ whole genome shotgun (WGS) entry which is preliminary data.</text>
</comment>
<dbReference type="AlphaFoldDB" id="L1NEA1"/>
<evidence type="ECO:0000313" key="2">
    <source>
        <dbReference type="Proteomes" id="UP000010408"/>
    </source>
</evidence>
<dbReference type="EMBL" id="AMEQ01000025">
    <property type="protein sequence ID" value="EKY01532.1"/>
    <property type="molecule type" value="Genomic_DNA"/>
</dbReference>
<proteinExistence type="predicted"/>
<evidence type="ECO:0000313" key="1">
    <source>
        <dbReference type="EMBL" id="EKY01532.1"/>
    </source>
</evidence>
<gene>
    <name evidence="1" type="ORF">HMPREF9134_00909</name>
</gene>
<accession>L1NEA1</accession>
<protein>
    <submittedName>
        <fullName evidence="1">Uncharacterized protein</fullName>
    </submittedName>
</protein>